<dbReference type="AlphaFoldDB" id="A0A1H3V3I1"/>
<name>A0A1H3V3I1_9BACI</name>
<dbReference type="EMBL" id="FNPI01000037">
    <property type="protein sequence ID" value="SDZ68615.1"/>
    <property type="molecule type" value="Genomic_DNA"/>
</dbReference>
<sequence length="143" mass="16879">MLQNRVNELDSGILDIVGDKVHTTGFTHEKMLQFFLDTGVQCWSSKGLYDYRDLEFCSIKNNALIIVRKDGKEINRYQYKPVHKDTVHYKNEAGKNVSLTFTIRKSFYSDHYHFLSETDSLLFNNKDELDEYLLEKFDTRCSF</sequence>
<dbReference type="Proteomes" id="UP000198935">
    <property type="component" value="Unassembled WGS sequence"/>
</dbReference>
<evidence type="ECO:0000313" key="1">
    <source>
        <dbReference type="EMBL" id="SDZ68615.1"/>
    </source>
</evidence>
<reference evidence="2" key="1">
    <citation type="submission" date="2016-10" db="EMBL/GenBank/DDBJ databases">
        <authorList>
            <person name="Varghese N."/>
            <person name="Submissions S."/>
        </authorList>
    </citation>
    <scope>NUCLEOTIDE SEQUENCE [LARGE SCALE GENOMIC DNA]</scope>
    <source>
        <strain evidence="2">SP</strain>
    </source>
</reference>
<keyword evidence="2" id="KW-1185">Reference proteome</keyword>
<proteinExistence type="predicted"/>
<accession>A0A1H3V3I1</accession>
<evidence type="ECO:0000313" key="2">
    <source>
        <dbReference type="Proteomes" id="UP000198935"/>
    </source>
</evidence>
<protein>
    <submittedName>
        <fullName evidence="1">Uncharacterized protein</fullName>
    </submittedName>
</protein>
<organism evidence="1 2">
    <name type="scientific">Evansella caseinilytica</name>
    <dbReference type="NCBI Taxonomy" id="1503961"/>
    <lineage>
        <taxon>Bacteria</taxon>
        <taxon>Bacillati</taxon>
        <taxon>Bacillota</taxon>
        <taxon>Bacilli</taxon>
        <taxon>Bacillales</taxon>
        <taxon>Bacillaceae</taxon>
        <taxon>Evansella</taxon>
    </lineage>
</organism>
<dbReference type="STRING" id="1503961.SAMN05421736_1375"/>
<gene>
    <name evidence="1" type="ORF">SAMN05421736_1375</name>
</gene>